<dbReference type="InterPro" id="IPR050297">
    <property type="entry name" value="LipidA_mod_glycosyltrf_83"/>
</dbReference>
<evidence type="ECO:0000256" key="6">
    <source>
        <dbReference type="ARBA" id="ARBA00022989"/>
    </source>
</evidence>
<feature type="transmembrane region" description="Helical" evidence="8">
    <location>
        <begin position="135"/>
        <end position="155"/>
    </location>
</feature>
<dbReference type="PANTHER" id="PTHR33908">
    <property type="entry name" value="MANNOSYLTRANSFERASE YKCB-RELATED"/>
    <property type="match status" value="1"/>
</dbReference>
<feature type="transmembrane region" description="Helical" evidence="8">
    <location>
        <begin position="261"/>
        <end position="278"/>
    </location>
</feature>
<evidence type="ECO:0000256" key="5">
    <source>
        <dbReference type="ARBA" id="ARBA00022692"/>
    </source>
</evidence>
<feature type="domain" description="Glycosyltransferase RgtA/B/C/D-like" evidence="9">
    <location>
        <begin position="90"/>
        <end position="183"/>
    </location>
</feature>
<evidence type="ECO:0000259" key="9">
    <source>
        <dbReference type="Pfam" id="PF13231"/>
    </source>
</evidence>
<keyword evidence="3" id="KW-0328">Glycosyltransferase</keyword>
<keyword evidence="4 10" id="KW-0808">Transferase</keyword>
<feature type="transmembrane region" description="Helical" evidence="8">
    <location>
        <begin position="344"/>
        <end position="363"/>
    </location>
</feature>
<keyword evidence="5 8" id="KW-0812">Transmembrane</keyword>
<feature type="transmembrane region" description="Helical" evidence="8">
    <location>
        <begin position="429"/>
        <end position="451"/>
    </location>
</feature>
<reference evidence="10 11" key="1">
    <citation type="submission" date="2012-02" db="EMBL/GenBank/DDBJ databases">
        <title>Complete sequence of chromosome of Singulisphaera acidiphila DSM 18658.</title>
        <authorList>
            <consortium name="US DOE Joint Genome Institute (JGI-PGF)"/>
            <person name="Lucas S."/>
            <person name="Copeland A."/>
            <person name="Lapidus A."/>
            <person name="Glavina del Rio T."/>
            <person name="Dalin E."/>
            <person name="Tice H."/>
            <person name="Bruce D."/>
            <person name="Goodwin L."/>
            <person name="Pitluck S."/>
            <person name="Peters L."/>
            <person name="Ovchinnikova G."/>
            <person name="Chertkov O."/>
            <person name="Kyrpides N."/>
            <person name="Mavromatis K."/>
            <person name="Ivanova N."/>
            <person name="Brettin T."/>
            <person name="Detter J.C."/>
            <person name="Han C."/>
            <person name="Larimer F."/>
            <person name="Land M."/>
            <person name="Hauser L."/>
            <person name="Markowitz V."/>
            <person name="Cheng J.-F."/>
            <person name="Hugenholtz P."/>
            <person name="Woyke T."/>
            <person name="Wu D."/>
            <person name="Tindall B."/>
            <person name="Pomrenke H."/>
            <person name="Brambilla E."/>
            <person name="Klenk H.-P."/>
            <person name="Eisen J.A."/>
        </authorList>
    </citation>
    <scope>NUCLEOTIDE SEQUENCE [LARGE SCALE GENOMIC DNA]</scope>
    <source>
        <strain evidence="11">ATCC BAA-1392 / DSM 18658 / VKM B-2454 / MOB10</strain>
    </source>
</reference>
<dbReference type="GO" id="GO:0010041">
    <property type="term" value="P:response to iron(III) ion"/>
    <property type="evidence" value="ECO:0007669"/>
    <property type="project" value="TreeGrafter"/>
</dbReference>
<feature type="transmembrane region" description="Helical" evidence="8">
    <location>
        <begin position="37"/>
        <end position="57"/>
    </location>
</feature>
<feature type="transmembrane region" description="Helical" evidence="8">
    <location>
        <begin position="313"/>
        <end position="332"/>
    </location>
</feature>
<evidence type="ECO:0000256" key="4">
    <source>
        <dbReference type="ARBA" id="ARBA00022679"/>
    </source>
</evidence>
<accession>L0DSX3</accession>
<dbReference type="HOGENOM" id="CLU_432689_0_0_0"/>
<keyword evidence="7 8" id="KW-0472">Membrane</keyword>
<gene>
    <name evidence="10" type="ordered locus">Sinac_7424</name>
</gene>
<sequence>MECETVGPKLRGEAILREETMPTLAIKGWAQRWGMEAVLAVLAGLVFLGCLGAVDIWGKREQRASAEALDTVDHNHWRIAQIQGRPRLEKPPLPRWTIASLITLTGRRDEWIVRLPSALAAIGTVALVYGLGCRLGGRAVGLSAGLVLTSIGFFISELRQAGNDGPLAFFTTLALYAAWRRLNGNSPGMDESLEPAPAEAGAVASPVGGRNWNLLLYAALGLGFLTKGPIILILVALALAPYVVASGRFREALRLLSDWRGVLVFLVLALSWPVPVLLNDPLAARVWYLEMGQKAGTAGVTHHRHHEILAVEWPMMTAPWVVLATTGLLLPFLPRGRQYRPQIWFPWSWAVSNLAMFCLWSVAKPNYYLPCLPGVALLVGVEWVRLSRAARDLESKRVGARRFLQVHWVGMFVAAAIAPVIVRQVAPPYFAPIAVFSIAGMVAVALSAWAWRRGADAGALVPLVGAWAIGVLLIYGEIAPRHNAARSHRALAASLERILPPSERTIMFFEELDEGLWFYLSGRSLVPVPGSQPRYNKGFDLDNDFRNGQLELDPLKRQEAEKKLLVSWMTSPDRTSPYVLIRKKLYDAFAPALAGLATPAYTEQGLVRNELVLLRATQPASLATQPDEARRR</sequence>
<evidence type="ECO:0000256" key="1">
    <source>
        <dbReference type="ARBA" id="ARBA00004651"/>
    </source>
</evidence>
<dbReference type="Proteomes" id="UP000010798">
    <property type="component" value="Chromosome"/>
</dbReference>
<comment type="subcellular location">
    <subcellularLocation>
        <location evidence="1">Cell membrane</location>
        <topology evidence="1">Multi-pass membrane protein</topology>
    </subcellularLocation>
</comment>
<name>L0DSX3_SINAD</name>
<dbReference type="Pfam" id="PF13231">
    <property type="entry name" value="PMT_2"/>
    <property type="match status" value="1"/>
</dbReference>
<dbReference type="PANTHER" id="PTHR33908:SF3">
    <property type="entry name" value="UNDECAPRENYL PHOSPHATE-ALPHA-4-AMINO-4-DEOXY-L-ARABINOSE ARABINOSYL TRANSFERASE"/>
    <property type="match status" value="1"/>
</dbReference>
<protein>
    <submittedName>
        <fullName evidence="10">PMT family glycosyltransferase, 4-amino-4-deoxy-L-arabinose transferase</fullName>
    </submittedName>
</protein>
<dbReference type="STRING" id="886293.Sinac_7424"/>
<evidence type="ECO:0000256" key="3">
    <source>
        <dbReference type="ARBA" id="ARBA00022676"/>
    </source>
</evidence>
<evidence type="ECO:0000256" key="2">
    <source>
        <dbReference type="ARBA" id="ARBA00022475"/>
    </source>
</evidence>
<keyword evidence="11" id="KW-1185">Reference proteome</keyword>
<dbReference type="InterPro" id="IPR038731">
    <property type="entry name" value="RgtA/B/C-like"/>
</dbReference>
<proteinExistence type="predicted"/>
<dbReference type="GO" id="GO:0009103">
    <property type="term" value="P:lipopolysaccharide biosynthetic process"/>
    <property type="evidence" value="ECO:0007669"/>
    <property type="project" value="TreeGrafter"/>
</dbReference>
<feature type="transmembrane region" description="Helical" evidence="8">
    <location>
        <begin position="457"/>
        <end position="476"/>
    </location>
</feature>
<evidence type="ECO:0000256" key="7">
    <source>
        <dbReference type="ARBA" id="ARBA00023136"/>
    </source>
</evidence>
<dbReference type="GO" id="GO:0005886">
    <property type="term" value="C:plasma membrane"/>
    <property type="evidence" value="ECO:0007669"/>
    <property type="project" value="UniProtKB-SubCell"/>
</dbReference>
<dbReference type="GO" id="GO:0016763">
    <property type="term" value="F:pentosyltransferase activity"/>
    <property type="evidence" value="ECO:0007669"/>
    <property type="project" value="TreeGrafter"/>
</dbReference>
<feature type="transmembrane region" description="Helical" evidence="8">
    <location>
        <begin position="403"/>
        <end position="422"/>
    </location>
</feature>
<feature type="transmembrane region" description="Helical" evidence="8">
    <location>
        <begin position="111"/>
        <end position="129"/>
    </location>
</feature>
<keyword evidence="6 8" id="KW-1133">Transmembrane helix</keyword>
<dbReference type="KEGG" id="saci:Sinac_7424"/>
<dbReference type="eggNOG" id="COG1807">
    <property type="taxonomic scope" value="Bacteria"/>
</dbReference>
<evidence type="ECO:0000256" key="8">
    <source>
        <dbReference type="SAM" id="Phobius"/>
    </source>
</evidence>
<keyword evidence="2" id="KW-1003">Cell membrane</keyword>
<organism evidence="10 11">
    <name type="scientific">Singulisphaera acidiphila (strain ATCC BAA-1392 / DSM 18658 / VKM B-2454 / MOB10)</name>
    <dbReference type="NCBI Taxonomy" id="886293"/>
    <lineage>
        <taxon>Bacteria</taxon>
        <taxon>Pseudomonadati</taxon>
        <taxon>Planctomycetota</taxon>
        <taxon>Planctomycetia</taxon>
        <taxon>Isosphaerales</taxon>
        <taxon>Isosphaeraceae</taxon>
        <taxon>Singulisphaera</taxon>
    </lineage>
</organism>
<evidence type="ECO:0000313" key="11">
    <source>
        <dbReference type="Proteomes" id="UP000010798"/>
    </source>
</evidence>
<feature type="transmembrane region" description="Helical" evidence="8">
    <location>
        <begin position="214"/>
        <end position="240"/>
    </location>
</feature>
<dbReference type="EMBL" id="CP003364">
    <property type="protein sequence ID" value="AGA31461.1"/>
    <property type="molecule type" value="Genomic_DNA"/>
</dbReference>
<dbReference type="AlphaFoldDB" id="L0DSX3"/>
<evidence type="ECO:0000313" key="10">
    <source>
        <dbReference type="EMBL" id="AGA31461.1"/>
    </source>
</evidence>